<comment type="caution">
    <text evidence="1">The sequence shown here is derived from an EMBL/GenBank/DDBJ whole genome shotgun (WGS) entry which is preliminary data.</text>
</comment>
<organism evidence="1">
    <name type="scientific">marine sediment metagenome</name>
    <dbReference type="NCBI Taxonomy" id="412755"/>
    <lineage>
        <taxon>unclassified sequences</taxon>
        <taxon>metagenomes</taxon>
        <taxon>ecological metagenomes</taxon>
    </lineage>
</organism>
<protein>
    <submittedName>
        <fullName evidence="1">Uncharacterized protein</fullName>
    </submittedName>
</protein>
<evidence type="ECO:0000313" key="1">
    <source>
        <dbReference type="EMBL" id="KKL99167.1"/>
    </source>
</evidence>
<proteinExistence type="predicted"/>
<dbReference type="AlphaFoldDB" id="A0A0F9JJJ3"/>
<reference evidence="1" key="1">
    <citation type="journal article" date="2015" name="Nature">
        <title>Complex archaea that bridge the gap between prokaryotes and eukaryotes.</title>
        <authorList>
            <person name="Spang A."/>
            <person name="Saw J.H."/>
            <person name="Jorgensen S.L."/>
            <person name="Zaremba-Niedzwiedzka K."/>
            <person name="Martijn J."/>
            <person name="Lind A.E."/>
            <person name="van Eijk R."/>
            <person name="Schleper C."/>
            <person name="Guy L."/>
            <person name="Ettema T.J."/>
        </authorList>
    </citation>
    <scope>NUCLEOTIDE SEQUENCE</scope>
</reference>
<name>A0A0F9JJJ3_9ZZZZ</name>
<sequence length="168" mass="20054">MSDYLKDEEYKLDSCFQESTCFTIQQKENEIEGLKNDLQLYKEEVSTKYKNFGSIKRDLSEIKEAMIEVAHVFQNIKNTPIYNYIRKRVKIVNKIFAVLLNSKEKSYDLWFIIEENKFQLKHQISGIFCDIAEIFNSIYFDLLILDKNRINFNKIKNECESVIYIKSD</sequence>
<accession>A0A0F9JJJ3</accession>
<dbReference type="EMBL" id="LAZR01017740">
    <property type="protein sequence ID" value="KKL99167.1"/>
    <property type="molecule type" value="Genomic_DNA"/>
</dbReference>
<gene>
    <name evidence="1" type="ORF">LCGC14_1817140</name>
</gene>